<keyword evidence="5" id="KW-0067">ATP-binding</keyword>
<dbReference type="GO" id="GO:0006265">
    <property type="term" value="P:DNA topological change"/>
    <property type="evidence" value="ECO:0007669"/>
    <property type="project" value="InterPro"/>
</dbReference>
<gene>
    <name evidence="12" type="ORF">O181_076025</name>
</gene>
<dbReference type="InterPro" id="IPR013758">
    <property type="entry name" value="Topo_IIA_A/C_ab"/>
</dbReference>
<sequence length="527" mass="59015">DYREYHTETTVHFIITLTEKGKEVIKKDGIEKALKLSSSLSTTNMVCFDAMGKIKKYSEPEQILDGFFDVRLEYYHKRKEYLVNDMTLTYERLSNQARFVLMIIEKKLIISNRKKADIVVELRKLEFRPFPVKKKPKTAGDPDQAGEGDDEEEIAELSAAGTAGDFDYLLSMPISRLTAEQVAKLLAERDAQEKELQILLEKTAQDLWRSDLDLFEHEWSRLMLASDESRRASIKKVKNMGIKMPNVAKAIKGKKSALKPELDSDGEEIYKPSTDKKPPKPRIGSQSKLDFKPAQSKDQPTAEPAENSVQASAATADEKPKTNEKNAQSATVTKKLKRAFNDSENDSGEPKRTTKSPVKRKKKEILKSSDDEDSDNFEIKVKAPSKSKTSKPMPSSSKVDNSGDVEAKTKAKASKAKTTRAPKKRELDSSEDSNSDIEVLGVDDDSSMDDDEILSKKTKLKKTTSQKVPSSAENDPKPKKVDRNEKSDSEADLGPPLRRPARSRAPAKYVIEPSSSEAEEGSEFEQD</sequence>
<dbReference type="AlphaFoldDB" id="A0A9Q3F7T6"/>
<dbReference type="EC" id="5.6.2.2" evidence="3"/>
<feature type="compositionally biased region" description="Acidic residues" evidence="10">
    <location>
        <begin position="517"/>
        <end position="527"/>
    </location>
</feature>
<dbReference type="InterPro" id="IPR002205">
    <property type="entry name" value="Topo_IIA_dom_A"/>
</dbReference>
<dbReference type="GO" id="GO:0000819">
    <property type="term" value="P:sister chromatid segregation"/>
    <property type="evidence" value="ECO:0007669"/>
    <property type="project" value="TreeGrafter"/>
</dbReference>
<feature type="non-terminal residue" evidence="12">
    <location>
        <position position="1"/>
    </location>
</feature>
<comment type="cofactor">
    <cofactor evidence="2">
        <name>Mg(2+)</name>
        <dbReference type="ChEBI" id="CHEBI:18420"/>
    </cofactor>
</comment>
<evidence type="ECO:0000256" key="10">
    <source>
        <dbReference type="SAM" id="MobiDB-lite"/>
    </source>
</evidence>
<dbReference type="InterPro" id="IPR050634">
    <property type="entry name" value="DNA_Topoisomerase_II"/>
</dbReference>
<dbReference type="PANTHER" id="PTHR10169">
    <property type="entry name" value="DNA TOPOISOMERASE/GYRASE"/>
    <property type="match status" value="1"/>
</dbReference>
<dbReference type="InterPro" id="IPR013760">
    <property type="entry name" value="Topo_IIA-like_dom_sf"/>
</dbReference>
<evidence type="ECO:0000256" key="6">
    <source>
        <dbReference type="ARBA" id="ARBA00023029"/>
    </source>
</evidence>
<keyword evidence="4" id="KW-0547">Nucleotide-binding</keyword>
<evidence type="ECO:0000256" key="9">
    <source>
        <dbReference type="PROSITE-ProRule" id="PRU01384"/>
    </source>
</evidence>
<dbReference type="PANTHER" id="PTHR10169:SF38">
    <property type="entry name" value="DNA TOPOISOMERASE 2"/>
    <property type="match status" value="1"/>
</dbReference>
<evidence type="ECO:0000256" key="7">
    <source>
        <dbReference type="ARBA" id="ARBA00023125"/>
    </source>
</evidence>
<evidence type="ECO:0000256" key="5">
    <source>
        <dbReference type="ARBA" id="ARBA00022840"/>
    </source>
</evidence>
<dbReference type="EMBL" id="AVOT02041044">
    <property type="protein sequence ID" value="MBW0536310.1"/>
    <property type="molecule type" value="Genomic_DNA"/>
</dbReference>
<dbReference type="SUPFAM" id="SSF56719">
    <property type="entry name" value="Type II DNA topoisomerase"/>
    <property type="match status" value="1"/>
</dbReference>
<feature type="compositionally biased region" description="Basic residues" evidence="10">
    <location>
        <begin position="353"/>
        <end position="364"/>
    </location>
</feature>
<feature type="compositionally biased region" description="Basic and acidic residues" evidence="10">
    <location>
        <begin position="258"/>
        <end position="278"/>
    </location>
</feature>
<evidence type="ECO:0000256" key="2">
    <source>
        <dbReference type="ARBA" id="ARBA00001946"/>
    </source>
</evidence>
<evidence type="ECO:0000256" key="8">
    <source>
        <dbReference type="ARBA" id="ARBA00023235"/>
    </source>
</evidence>
<dbReference type="SMART" id="SM00434">
    <property type="entry name" value="TOP4c"/>
    <property type="match status" value="1"/>
</dbReference>
<organism evidence="12 13">
    <name type="scientific">Austropuccinia psidii MF-1</name>
    <dbReference type="NCBI Taxonomy" id="1389203"/>
    <lineage>
        <taxon>Eukaryota</taxon>
        <taxon>Fungi</taxon>
        <taxon>Dikarya</taxon>
        <taxon>Basidiomycota</taxon>
        <taxon>Pucciniomycotina</taxon>
        <taxon>Pucciniomycetes</taxon>
        <taxon>Pucciniales</taxon>
        <taxon>Sphaerophragmiaceae</taxon>
        <taxon>Austropuccinia</taxon>
    </lineage>
</organism>
<protein>
    <recommendedName>
        <fullName evidence="3">DNA topoisomerase (ATP-hydrolyzing)</fullName>
        <ecNumber evidence="3">5.6.2.2</ecNumber>
    </recommendedName>
</protein>
<name>A0A9Q3F7T6_9BASI</name>
<evidence type="ECO:0000259" key="11">
    <source>
        <dbReference type="PROSITE" id="PS52040"/>
    </source>
</evidence>
<dbReference type="GO" id="GO:0000712">
    <property type="term" value="P:resolution of meiotic recombination intermediates"/>
    <property type="evidence" value="ECO:0007669"/>
    <property type="project" value="TreeGrafter"/>
</dbReference>
<feature type="compositionally biased region" description="Basic and acidic residues" evidence="10">
    <location>
        <begin position="474"/>
        <end position="489"/>
    </location>
</feature>
<evidence type="ECO:0000256" key="4">
    <source>
        <dbReference type="ARBA" id="ARBA00022741"/>
    </source>
</evidence>
<dbReference type="Proteomes" id="UP000765509">
    <property type="component" value="Unassembled WGS sequence"/>
</dbReference>
<proteinExistence type="predicted"/>
<keyword evidence="6" id="KW-0799">Topoisomerase</keyword>
<evidence type="ECO:0000313" key="13">
    <source>
        <dbReference type="Proteomes" id="UP000765509"/>
    </source>
</evidence>
<comment type="caution">
    <text evidence="12">The sequence shown here is derived from an EMBL/GenBank/DDBJ whole genome shotgun (WGS) entry which is preliminary data.</text>
</comment>
<feature type="region of interest" description="Disordered" evidence="10">
    <location>
        <begin position="251"/>
        <end position="527"/>
    </location>
</feature>
<dbReference type="Pfam" id="PF00521">
    <property type="entry name" value="DNA_topoisoIV"/>
    <property type="match status" value="1"/>
</dbReference>
<evidence type="ECO:0000256" key="3">
    <source>
        <dbReference type="ARBA" id="ARBA00012895"/>
    </source>
</evidence>
<accession>A0A9Q3F7T6</accession>
<feature type="domain" description="Topo IIA-type catalytic" evidence="11">
    <location>
        <begin position="1"/>
        <end position="212"/>
    </location>
</feature>
<feature type="compositionally biased region" description="Basic residues" evidence="10">
    <location>
        <begin position="410"/>
        <end position="423"/>
    </location>
</feature>
<dbReference type="Gene3D" id="1.10.268.10">
    <property type="entry name" value="Topoisomerase, domain 3"/>
    <property type="match status" value="1"/>
</dbReference>
<dbReference type="Gene3D" id="3.90.199.10">
    <property type="entry name" value="Topoisomerase II, domain 5"/>
    <property type="match status" value="1"/>
</dbReference>
<dbReference type="OrthoDB" id="276498at2759"/>
<dbReference type="Gene3D" id="3.30.1360.40">
    <property type="match status" value="1"/>
</dbReference>
<evidence type="ECO:0000313" key="12">
    <source>
        <dbReference type="EMBL" id="MBW0536310.1"/>
    </source>
</evidence>
<keyword evidence="8" id="KW-0413">Isomerase</keyword>
<comment type="caution">
    <text evidence="9">Lacks conserved residue(s) required for the propagation of feature annotation.</text>
</comment>
<dbReference type="PROSITE" id="PS52040">
    <property type="entry name" value="TOPO_IIA"/>
    <property type="match status" value="1"/>
</dbReference>
<dbReference type="GO" id="GO:0003677">
    <property type="term" value="F:DNA binding"/>
    <property type="evidence" value="ECO:0007669"/>
    <property type="project" value="UniProtKB-UniRule"/>
</dbReference>
<keyword evidence="13" id="KW-1185">Reference proteome</keyword>
<dbReference type="GO" id="GO:0005634">
    <property type="term" value="C:nucleus"/>
    <property type="evidence" value="ECO:0007669"/>
    <property type="project" value="TreeGrafter"/>
</dbReference>
<keyword evidence="7 9" id="KW-0238">DNA-binding</keyword>
<feature type="compositionally biased region" description="Low complexity" evidence="10">
    <location>
        <begin position="503"/>
        <end position="516"/>
    </location>
</feature>
<comment type="catalytic activity">
    <reaction evidence="1">
        <text>ATP-dependent breakage, passage and rejoining of double-stranded DNA.</text>
        <dbReference type="EC" id="5.6.2.2"/>
    </reaction>
</comment>
<dbReference type="GO" id="GO:0003918">
    <property type="term" value="F:DNA topoisomerase type II (double strand cut, ATP-hydrolyzing) activity"/>
    <property type="evidence" value="ECO:0007669"/>
    <property type="project" value="UniProtKB-EC"/>
</dbReference>
<evidence type="ECO:0000256" key="1">
    <source>
        <dbReference type="ARBA" id="ARBA00000185"/>
    </source>
</evidence>
<feature type="compositionally biased region" description="Acidic residues" evidence="10">
    <location>
        <begin position="429"/>
        <end position="452"/>
    </location>
</feature>
<feature type="region of interest" description="Disordered" evidence="10">
    <location>
        <begin position="133"/>
        <end position="152"/>
    </location>
</feature>
<dbReference type="InterPro" id="IPR013757">
    <property type="entry name" value="Topo_IIA_A_a_sf"/>
</dbReference>
<reference evidence="12" key="1">
    <citation type="submission" date="2021-03" db="EMBL/GenBank/DDBJ databases">
        <title>Draft genome sequence of rust myrtle Austropuccinia psidii MF-1, a brazilian biotype.</title>
        <authorList>
            <person name="Quecine M.C."/>
            <person name="Pachon D.M.R."/>
            <person name="Bonatelli M.L."/>
            <person name="Correr F.H."/>
            <person name="Franceschini L.M."/>
            <person name="Leite T.F."/>
            <person name="Margarido G.R.A."/>
            <person name="Almeida C.A."/>
            <person name="Ferrarezi J.A."/>
            <person name="Labate C.A."/>
        </authorList>
    </citation>
    <scope>NUCLEOTIDE SEQUENCE</scope>
    <source>
        <strain evidence="12">MF-1</strain>
    </source>
</reference>
<dbReference type="GO" id="GO:0005524">
    <property type="term" value="F:ATP binding"/>
    <property type="evidence" value="ECO:0007669"/>
    <property type="project" value="UniProtKB-KW"/>
</dbReference>